<dbReference type="PANTHER" id="PTHR33050:SF8">
    <property type="entry name" value="REVERSE TRANSCRIPTASE DOMAIN-CONTAINING PROTEIN"/>
    <property type="match status" value="1"/>
</dbReference>
<evidence type="ECO:0000313" key="1">
    <source>
        <dbReference type="EMBL" id="GFO23224.1"/>
    </source>
</evidence>
<protein>
    <recommendedName>
        <fullName evidence="3">RNase H type-1 domain-containing protein</fullName>
    </recommendedName>
</protein>
<keyword evidence="2" id="KW-1185">Reference proteome</keyword>
<organism evidence="1 2">
    <name type="scientific">Plakobranchus ocellatus</name>
    <dbReference type="NCBI Taxonomy" id="259542"/>
    <lineage>
        <taxon>Eukaryota</taxon>
        <taxon>Metazoa</taxon>
        <taxon>Spiralia</taxon>
        <taxon>Lophotrochozoa</taxon>
        <taxon>Mollusca</taxon>
        <taxon>Gastropoda</taxon>
        <taxon>Heterobranchia</taxon>
        <taxon>Euthyneura</taxon>
        <taxon>Panpulmonata</taxon>
        <taxon>Sacoglossa</taxon>
        <taxon>Placobranchoidea</taxon>
        <taxon>Plakobranchidae</taxon>
        <taxon>Plakobranchus</taxon>
    </lineage>
</organism>
<reference evidence="1 2" key="1">
    <citation type="journal article" date="2021" name="Elife">
        <title>Chloroplast acquisition without the gene transfer in kleptoplastic sea slugs, Plakobranchus ocellatus.</title>
        <authorList>
            <person name="Maeda T."/>
            <person name="Takahashi S."/>
            <person name="Yoshida T."/>
            <person name="Shimamura S."/>
            <person name="Takaki Y."/>
            <person name="Nagai Y."/>
            <person name="Toyoda A."/>
            <person name="Suzuki Y."/>
            <person name="Arimoto A."/>
            <person name="Ishii H."/>
            <person name="Satoh N."/>
            <person name="Nishiyama T."/>
            <person name="Hasebe M."/>
            <person name="Maruyama T."/>
            <person name="Minagawa J."/>
            <person name="Obokata J."/>
            <person name="Shigenobu S."/>
        </authorList>
    </citation>
    <scope>NUCLEOTIDE SEQUENCE [LARGE SCALE GENOMIC DNA]</scope>
</reference>
<comment type="caution">
    <text evidence="1">The sequence shown here is derived from an EMBL/GenBank/DDBJ whole genome shotgun (WGS) entry which is preliminary data.</text>
</comment>
<gene>
    <name evidence="1" type="ORF">PoB_004972900</name>
</gene>
<accession>A0AAV4BSS1</accession>
<dbReference type="PANTHER" id="PTHR33050">
    <property type="entry name" value="REVERSE TRANSCRIPTASE DOMAIN-CONTAINING PROTEIN"/>
    <property type="match status" value="1"/>
</dbReference>
<dbReference type="EMBL" id="BLXT01005502">
    <property type="protein sequence ID" value="GFO23224.1"/>
    <property type="molecule type" value="Genomic_DNA"/>
</dbReference>
<evidence type="ECO:0008006" key="3">
    <source>
        <dbReference type="Google" id="ProtNLM"/>
    </source>
</evidence>
<evidence type="ECO:0000313" key="2">
    <source>
        <dbReference type="Proteomes" id="UP000735302"/>
    </source>
</evidence>
<proteinExistence type="predicted"/>
<dbReference type="Proteomes" id="UP000735302">
    <property type="component" value="Unassembled WGS sequence"/>
</dbReference>
<dbReference type="InterPro" id="IPR052055">
    <property type="entry name" value="Hepadnavirus_pol/RT"/>
</dbReference>
<dbReference type="AlphaFoldDB" id="A0AAV4BSS1"/>
<name>A0AAV4BSS1_9GAST</name>
<sequence length="657" mass="74942">MTESKYLSQDYSDPPHALYCSLRKNEEDHSSNEQPSNSKSHLALNSSHNQFRRNNQHFEIYSTAFKEKASKYVNRAVGKPVNIRRCGKVMRSMLHRTYWNMKERELVCSSKASPMENVNTICEDSIAQHSRVIDFVSLEETFYPTKVKLSKGWRNEGGHSTPFVTKSADKILNSKELFFHKMYLKYQDPSAKTTTYLTNRFPNPAQLYKDVVGPLMEAEGCDLPEPVLTSHLRQVYWKACLSLPWCPIITASHPERNSAVQGVFLRACEQLERLGLLWLDKDRQWQPMSCDKVVAMLELLNKYIDSSFVAPKGRGFKIILKQAKQIKDEELAVTDQNQSCDAHRTCENCNVFNAKLSTTSDLPTSNSRIKESRTLGQVDCQTCINLRPLKAKWKCTVHVGWPFPFTVHAHSISLPGAQLLGYMKVVGKLKTLGLLSSCNSVLSPQVLARLMRMDLQSHWEKSIGSALDHTLQQKFAADAELFCDASFTGFGAYVVFKDSEKVRWLCESWEEHDKTFQGIIYPRQWMFESTLAELYTTVTSIYSWKKRLRGKRLLCFSDSQATVGLINSYMEKPGKEEVCLCVNALDRLVASLQATCCTYSITLQAVWLDRNKNTLADKLSRRDTETFKNSMSHAACKKSRAKKLSIPWAQYKSTGFS</sequence>